<dbReference type="GO" id="GO:0099018">
    <property type="term" value="P:symbiont-mediated evasion of host restriction-modification system"/>
    <property type="evidence" value="ECO:0007669"/>
    <property type="project" value="UniProtKB-KW"/>
</dbReference>
<dbReference type="PRINTS" id="PR00105">
    <property type="entry name" value="C5METTRFRASE"/>
</dbReference>
<keyword evidence="3" id="KW-0808">Transferase</keyword>
<dbReference type="PROSITE" id="PS00094">
    <property type="entry name" value="C5_MTASE_1"/>
    <property type="match status" value="1"/>
</dbReference>
<keyword evidence="2" id="KW-1090">Inhibition of host innate immune response by virus</keyword>
<dbReference type="InterPro" id="IPR001525">
    <property type="entry name" value="C5_MeTfrase"/>
</dbReference>
<evidence type="ECO:0000256" key="4">
    <source>
        <dbReference type="ARBA" id="ARBA00022691"/>
    </source>
</evidence>
<dbReference type="PANTHER" id="PTHR46098">
    <property type="entry name" value="TRNA (CYTOSINE(38)-C(5))-METHYLTRANSFERASE"/>
    <property type="match status" value="1"/>
</dbReference>
<proteinExistence type="predicted"/>
<dbReference type="EMBL" id="BK016149">
    <property type="protein sequence ID" value="DAF98513.1"/>
    <property type="molecule type" value="Genomic_DNA"/>
</dbReference>
<keyword evidence="4" id="KW-0949">S-adenosyl-L-methionine</keyword>
<keyword evidence="6" id="KW-1258">Restriction-modification system evasion by virus</keyword>
<dbReference type="GO" id="GO:0032259">
    <property type="term" value="P:methylation"/>
    <property type="evidence" value="ECO:0007669"/>
    <property type="project" value="UniProtKB-KW"/>
</dbReference>
<evidence type="ECO:0000256" key="1">
    <source>
        <dbReference type="ARBA" id="ARBA00022603"/>
    </source>
</evidence>
<dbReference type="Gene3D" id="3.40.50.150">
    <property type="entry name" value="Vaccinia Virus protein VP39"/>
    <property type="match status" value="1"/>
</dbReference>
<keyword evidence="5" id="KW-0899">Viral immunoevasion</keyword>
<evidence type="ECO:0000313" key="7">
    <source>
        <dbReference type="EMBL" id="DAF98513.1"/>
    </source>
</evidence>
<keyword evidence="1 7" id="KW-0489">Methyltransferase</keyword>
<evidence type="ECO:0000256" key="3">
    <source>
        <dbReference type="ARBA" id="ARBA00022679"/>
    </source>
</evidence>
<keyword evidence="2" id="KW-0945">Host-virus interaction</keyword>
<dbReference type="GO" id="GO:0052170">
    <property type="term" value="P:symbiont-mediated suppression of host innate immune response"/>
    <property type="evidence" value="ECO:0007669"/>
    <property type="project" value="UniProtKB-KW"/>
</dbReference>
<dbReference type="SUPFAM" id="SSF53335">
    <property type="entry name" value="S-adenosyl-L-methionine-dependent methyltransferases"/>
    <property type="match status" value="1"/>
</dbReference>
<dbReference type="PANTHER" id="PTHR46098:SF1">
    <property type="entry name" value="TRNA (CYTOSINE(38)-C(5))-METHYLTRANSFERASE"/>
    <property type="match status" value="1"/>
</dbReference>
<dbReference type="InterPro" id="IPR050750">
    <property type="entry name" value="C5-MTase"/>
</dbReference>
<name>A0A8S5UVJ8_9CAUD</name>
<evidence type="ECO:0000256" key="6">
    <source>
        <dbReference type="ARBA" id="ARBA00033479"/>
    </source>
</evidence>
<protein>
    <submittedName>
        <fullName evidence="7">Cytosine specific methyltransferase</fullName>
    </submittedName>
</protein>
<dbReference type="GO" id="GO:0008168">
    <property type="term" value="F:methyltransferase activity"/>
    <property type="evidence" value="ECO:0007669"/>
    <property type="project" value="UniProtKB-KW"/>
</dbReference>
<accession>A0A8S5UVJ8</accession>
<dbReference type="InterPro" id="IPR018117">
    <property type="entry name" value="C5_DNA_meth_AS"/>
</dbReference>
<reference evidence="7" key="1">
    <citation type="journal article" date="2021" name="Proc. Natl. Acad. Sci. U.S.A.">
        <title>A Catalog of Tens of Thousands of Viruses from Human Metagenomes Reveals Hidden Associations with Chronic Diseases.</title>
        <authorList>
            <person name="Tisza M.J."/>
            <person name="Buck C.B."/>
        </authorList>
    </citation>
    <scope>NUCLEOTIDE SEQUENCE</scope>
    <source>
        <strain evidence="7">CtLKg7</strain>
    </source>
</reference>
<dbReference type="InterPro" id="IPR029063">
    <property type="entry name" value="SAM-dependent_MTases_sf"/>
</dbReference>
<evidence type="ECO:0000256" key="2">
    <source>
        <dbReference type="ARBA" id="ARBA00022632"/>
    </source>
</evidence>
<evidence type="ECO:0000256" key="5">
    <source>
        <dbReference type="ARBA" id="ARBA00023280"/>
    </source>
</evidence>
<dbReference type="Pfam" id="PF00145">
    <property type="entry name" value="DNA_methylase"/>
    <property type="match status" value="1"/>
</dbReference>
<sequence length="279" mass="30995">MSVLSLCSGYGGLELATQAAFGPQNIDAVCDNYKPARQVLTRHHPNAAIHNDVNDPTLLDYKSDVVTFGFPCQDLSRAGKQAGLNGTRSSLFYTCMNVVRAVQPTEVIIENVPQAEKYADIINQELWDAGYAASWARAKAHEAGLPHRRDRAFIYAHKLGRPERTTTTPPAYTPTIPTFPTPTVVDMGWGRTAQEWETWLQAQKTKHNNGNGHGRSLYQMCHEGTLLVMEHLMGLPTGYITNQDISDAAKRRLLGNGVATQQGHLGIYRAWKQHTERNN</sequence>
<organism evidence="7">
    <name type="scientific">Siphoviridae sp. ctLKg7</name>
    <dbReference type="NCBI Taxonomy" id="2825452"/>
    <lineage>
        <taxon>Viruses</taxon>
        <taxon>Duplodnaviria</taxon>
        <taxon>Heunggongvirae</taxon>
        <taxon>Uroviricota</taxon>
        <taxon>Caudoviricetes</taxon>
    </lineage>
</organism>